<sequence length="289" mass="33308">MRISEQNVLEFFDVSGSSSEYTAVYFLKSAQTMDEAISNYFDRGCPTIQEPGNYQTIFKSSKPKPAPAQVYKGNEKQLRNVFTKVALDGVVSSSCENVETFCQELNISPDGYETYVLGYLGKCALYQHFEEVHVANLEPQLVGYKDVKDFIQKKFASFEGDSYYKFLAHVYKWVLILLAEVNKTVAPGQPQTTMTDVVGDIYKDVLKPEYQTPLFDQFIDYELHRHKQTLKEKKIMKDAFSFLPTFLETFKTLKNILAIKDVDEREDLLALPTIYTDFIIDMKEKEKKK</sequence>
<reference evidence="1 2" key="1">
    <citation type="submission" date="2012-10" db="EMBL/GenBank/DDBJ databases">
        <authorList>
            <person name="Zafar N."/>
            <person name="Inman J."/>
            <person name="Hall N."/>
            <person name="Lorenzi H."/>
            <person name="Caler E."/>
        </authorList>
    </citation>
    <scope>NUCLEOTIDE SEQUENCE [LARGE SCALE GENOMIC DNA]</scope>
    <source>
        <strain evidence="1 2">IP1</strain>
    </source>
</reference>
<protein>
    <submittedName>
        <fullName evidence="1">Uncharacterized protein</fullName>
    </submittedName>
</protein>
<dbReference type="GeneID" id="14893807"/>
<dbReference type="OrthoDB" id="25421at2759"/>
<evidence type="ECO:0000313" key="2">
    <source>
        <dbReference type="Proteomes" id="UP000014680"/>
    </source>
</evidence>
<gene>
    <name evidence="1" type="ORF">EIN_252310</name>
</gene>
<accession>A0A0A1UHB2</accession>
<dbReference type="VEuPathDB" id="AmoebaDB:EIN_252310"/>
<dbReference type="OMA" id="CENIEPF"/>
<dbReference type="AlphaFoldDB" id="A0A0A1UHB2"/>
<organism evidence="1 2">
    <name type="scientific">Entamoeba invadens IP1</name>
    <dbReference type="NCBI Taxonomy" id="370355"/>
    <lineage>
        <taxon>Eukaryota</taxon>
        <taxon>Amoebozoa</taxon>
        <taxon>Evosea</taxon>
        <taxon>Archamoebae</taxon>
        <taxon>Mastigamoebida</taxon>
        <taxon>Entamoebidae</taxon>
        <taxon>Entamoeba</taxon>
    </lineage>
</organism>
<evidence type="ECO:0000313" key="1">
    <source>
        <dbReference type="EMBL" id="ELP95017.1"/>
    </source>
</evidence>
<dbReference type="EMBL" id="KB206169">
    <property type="protein sequence ID" value="ELP95017.1"/>
    <property type="molecule type" value="Genomic_DNA"/>
</dbReference>
<keyword evidence="2" id="KW-1185">Reference proteome</keyword>
<name>A0A0A1UHB2_ENTIV</name>
<dbReference type="RefSeq" id="XP_004261788.1">
    <property type="nucleotide sequence ID" value="XM_004261740.1"/>
</dbReference>
<dbReference type="Proteomes" id="UP000014680">
    <property type="component" value="Unassembled WGS sequence"/>
</dbReference>
<dbReference type="KEGG" id="eiv:EIN_252310"/>
<proteinExistence type="predicted"/>